<comment type="subcellular location">
    <subcellularLocation>
        <location evidence="2">Cell outer membrane</location>
        <topology evidence="2">Lipid-anchor</topology>
    </subcellularLocation>
</comment>
<feature type="signal peptide" evidence="2">
    <location>
        <begin position="1"/>
        <end position="22"/>
    </location>
</feature>
<dbReference type="NCBIfam" id="TIGR01845">
    <property type="entry name" value="outer_NodT"/>
    <property type="match status" value="1"/>
</dbReference>
<sequence length="492" mass="52514">MKRRPELALLMLALGGCSLAPAYKVPEVPVAEQYQEHGAALGKSWVEAQPADHLPRDGWWKLYGDTQLDQLQQRLLANNTDLAAALAHYQQAQAYSMQARAGLFPQIGANANVQRDRQSDTRPLRGATSPAYYDSYTLGAELDYELDLWGRVRNTVEAGKDDALAAAADLASARLSLQAQLADNYIVLRGLDQQIQLLKDSVRAYEKALELTKTRHGGGIASGLDVARAQTQLSSAKSMWSQTLAQRAMAEHAIAVLVGESASKFSLTPETRALPLPSVPVSLPSTLLQRRPDVAAAERRTAAANARIGVARAAYFPSLSLSALGGYQSAESAGLLTAPNRFWAIGPTALLTIFDGGRRKAGVEAAKAATDEAGARYRGVVLAAFQQVEDNLAQLDHYGTARSDQKDAAEAAAHSLDLAMDRYKQGAVGYLDVVQAQTVSLDAQRSLLDLDTRQLRASVQLVRALGGGWSTDQLAGASTRSATPATGSQGAP</sequence>
<dbReference type="EMBL" id="JADIKD010000005">
    <property type="protein sequence ID" value="MFK2915942.1"/>
    <property type="molecule type" value="Genomic_DNA"/>
</dbReference>
<evidence type="ECO:0000256" key="1">
    <source>
        <dbReference type="ARBA" id="ARBA00007613"/>
    </source>
</evidence>
<evidence type="ECO:0000313" key="4">
    <source>
        <dbReference type="EMBL" id="MFK2915942.1"/>
    </source>
</evidence>
<proteinExistence type="inferred from homology"/>
<keyword evidence="2" id="KW-0449">Lipoprotein</keyword>
<dbReference type="PANTHER" id="PTHR30203">
    <property type="entry name" value="OUTER MEMBRANE CATION EFFLUX PROTEIN"/>
    <property type="match status" value="1"/>
</dbReference>
<reference evidence="4 5" key="1">
    <citation type="submission" date="2020-10" db="EMBL/GenBank/DDBJ databases">
        <title>Phylogeny of dyella-like bacteria.</title>
        <authorList>
            <person name="Fu J."/>
        </authorList>
    </citation>
    <scope>NUCLEOTIDE SEQUENCE [LARGE SCALE GENOMIC DNA]</scope>
    <source>
        <strain evidence="4 5">BB4</strain>
    </source>
</reference>
<keyword evidence="2" id="KW-1134">Transmembrane beta strand</keyword>
<evidence type="ECO:0000256" key="2">
    <source>
        <dbReference type="RuleBase" id="RU362097"/>
    </source>
</evidence>
<dbReference type="InterPro" id="IPR003423">
    <property type="entry name" value="OMP_efflux"/>
</dbReference>
<keyword evidence="2" id="KW-0732">Signal</keyword>
<dbReference type="Gene3D" id="2.20.200.10">
    <property type="entry name" value="Outer membrane efflux proteins (OEP)"/>
    <property type="match status" value="1"/>
</dbReference>
<accession>A0ABW8JZ65</accession>
<organism evidence="4 5">
    <name type="scientific">Dyella koreensis</name>
    <dbReference type="NCBI Taxonomy" id="311235"/>
    <lineage>
        <taxon>Bacteria</taxon>
        <taxon>Pseudomonadati</taxon>
        <taxon>Pseudomonadota</taxon>
        <taxon>Gammaproteobacteria</taxon>
        <taxon>Lysobacterales</taxon>
        <taxon>Rhodanobacteraceae</taxon>
        <taxon>Dyella</taxon>
    </lineage>
</organism>
<comment type="similarity">
    <text evidence="1 2">Belongs to the outer membrane factor (OMF) (TC 1.B.17) family.</text>
</comment>
<comment type="caution">
    <text evidence="4">The sequence shown here is derived from an EMBL/GenBank/DDBJ whole genome shotgun (WGS) entry which is preliminary data.</text>
</comment>
<dbReference type="SUPFAM" id="SSF56954">
    <property type="entry name" value="Outer membrane efflux proteins (OEP)"/>
    <property type="match status" value="1"/>
</dbReference>
<dbReference type="Proteomes" id="UP001620408">
    <property type="component" value="Unassembled WGS sequence"/>
</dbReference>
<keyword evidence="2" id="KW-0472">Membrane</keyword>
<feature type="region of interest" description="Disordered" evidence="3">
    <location>
        <begin position="473"/>
        <end position="492"/>
    </location>
</feature>
<gene>
    <name evidence="4" type="ORF">ISS97_01595</name>
</gene>
<name>A0ABW8JZ65_9GAMM</name>
<dbReference type="Pfam" id="PF02321">
    <property type="entry name" value="OEP"/>
    <property type="match status" value="2"/>
</dbReference>
<dbReference type="PROSITE" id="PS51257">
    <property type="entry name" value="PROKAR_LIPOPROTEIN"/>
    <property type="match status" value="1"/>
</dbReference>
<keyword evidence="5" id="KW-1185">Reference proteome</keyword>
<protein>
    <submittedName>
        <fullName evidence="4">Efflux transporter outer membrane subunit</fullName>
    </submittedName>
</protein>
<keyword evidence="2" id="KW-0564">Palmitate</keyword>
<evidence type="ECO:0000313" key="5">
    <source>
        <dbReference type="Proteomes" id="UP001620408"/>
    </source>
</evidence>
<dbReference type="PANTHER" id="PTHR30203:SF33">
    <property type="entry name" value="BLR4455 PROTEIN"/>
    <property type="match status" value="1"/>
</dbReference>
<dbReference type="Gene3D" id="1.20.1600.10">
    <property type="entry name" value="Outer membrane efflux proteins (OEP)"/>
    <property type="match status" value="1"/>
</dbReference>
<keyword evidence="2" id="KW-0812">Transmembrane</keyword>
<feature type="chain" id="PRO_5044991869" evidence="2">
    <location>
        <begin position="23"/>
        <end position="492"/>
    </location>
</feature>
<dbReference type="RefSeq" id="WP_379987547.1">
    <property type="nucleotide sequence ID" value="NZ_JADIKD010000005.1"/>
</dbReference>
<evidence type="ECO:0000256" key="3">
    <source>
        <dbReference type="SAM" id="MobiDB-lite"/>
    </source>
</evidence>
<dbReference type="InterPro" id="IPR010131">
    <property type="entry name" value="MdtP/NodT-like"/>
</dbReference>